<protein>
    <submittedName>
        <fullName evidence="2">Uncharacterized protein</fullName>
    </submittedName>
</protein>
<reference evidence="2 3" key="1">
    <citation type="submission" date="2017-04" db="EMBL/GenBank/DDBJ databases">
        <title>Whole genome sequence of Bdellovibrio bacteriovorus strain SSB218315.</title>
        <authorList>
            <person name="Oyedara O."/>
            <person name="Rodriguez-Perez M.A."/>
        </authorList>
    </citation>
    <scope>NUCLEOTIDE SEQUENCE [LARGE SCALE GENOMIC DNA]</scope>
    <source>
        <strain evidence="2 3">SSB218315</strain>
    </source>
</reference>
<name>A0A1Z3NA83_BDEBC</name>
<accession>A0A1Z3NA83</accession>
<sequence>MSMKKQLWTVLSLMLFAGSAWAQAMGSLAVNGTGGENQGFRKVKAVRCDAAKRGSCDNPVFFDLNKPTAVPAGMYIVGFENSINPDLVEVRQGSTTTLQLERIDIPVNMRDQKVRVYRDMSKLVEQQKIYMTMFYMKRHFFFLDKDNFGDLYLAGAWERDFVQRFTYEACDNVQDGDDAPASVKRAVKICEAWGAARSPKDLRSLFNFNVVEQQKDGSFDQIWVSTPSDSLVMRHPPYLVAVPLKNSTFVSVFPGAYRINVEGKDAKGKTIKNVSIEVGNYSKSGSTLGFSLNVDGLFTNLGEGDCASARTWETESRAYCTSDDQEGCDRSAASSCTPM</sequence>
<dbReference type="OrthoDB" id="5289081at2"/>
<dbReference type="AlphaFoldDB" id="A0A1Z3NA83"/>
<keyword evidence="1" id="KW-0732">Signal</keyword>
<feature type="chain" id="PRO_5012961278" evidence="1">
    <location>
        <begin position="23"/>
        <end position="339"/>
    </location>
</feature>
<evidence type="ECO:0000313" key="2">
    <source>
        <dbReference type="EMBL" id="ASD64388.1"/>
    </source>
</evidence>
<evidence type="ECO:0000313" key="3">
    <source>
        <dbReference type="Proteomes" id="UP000197003"/>
    </source>
</evidence>
<dbReference type="Proteomes" id="UP000197003">
    <property type="component" value="Chromosome"/>
</dbReference>
<feature type="signal peptide" evidence="1">
    <location>
        <begin position="1"/>
        <end position="22"/>
    </location>
</feature>
<dbReference type="EMBL" id="CP020946">
    <property type="protein sequence ID" value="ASD64388.1"/>
    <property type="molecule type" value="Genomic_DNA"/>
</dbReference>
<evidence type="ECO:0000256" key="1">
    <source>
        <dbReference type="SAM" id="SignalP"/>
    </source>
</evidence>
<gene>
    <name evidence="2" type="ORF">B9G79_12830</name>
</gene>
<proteinExistence type="predicted"/>
<organism evidence="2 3">
    <name type="scientific">Bdellovibrio bacteriovorus</name>
    <dbReference type="NCBI Taxonomy" id="959"/>
    <lineage>
        <taxon>Bacteria</taxon>
        <taxon>Pseudomonadati</taxon>
        <taxon>Bdellovibrionota</taxon>
        <taxon>Bdellovibrionia</taxon>
        <taxon>Bdellovibrionales</taxon>
        <taxon>Pseudobdellovibrionaceae</taxon>
        <taxon>Bdellovibrio</taxon>
    </lineage>
</organism>